<dbReference type="InterPro" id="IPR000608">
    <property type="entry name" value="UBC"/>
</dbReference>
<reference evidence="2 3" key="1">
    <citation type="submission" date="2024-04" db="EMBL/GenBank/DDBJ databases">
        <title>Tritrichomonas musculus Genome.</title>
        <authorList>
            <person name="Alves-Ferreira E."/>
            <person name="Grigg M."/>
            <person name="Lorenzi H."/>
            <person name="Galac M."/>
        </authorList>
    </citation>
    <scope>NUCLEOTIDE SEQUENCE [LARGE SCALE GENOMIC DNA]</scope>
    <source>
        <strain evidence="2 3">EAF2021</strain>
    </source>
</reference>
<dbReference type="InterPro" id="IPR036465">
    <property type="entry name" value="vWFA_dom_sf"/>
</dbReference>
<organism evidence="2 3">
    <name type="scientific">Tritrichomonas musculus</name>
    <dbReference type="NCBI Taxonomy" id="1915356"/>
    <lineage>
        <taxon>Eukaryota</taxon>
        <taxon>Metamonada</taxon>
        <taxon>Parabasalia</taxon>
        <taxon>Tritrichomonadida</taxon>
        <taxon>Tritrichomonadidae</taxon>
        <taxon>Tritrichomonas</taxon>
    </lineage>
</organism>
<dbReference type="PROSITE" id="PS50127">
    <property type="entry name" value="UBC_2"/>
    <property type="match status" value="1"/>
</dbReference>
<dbReference type="SUPFAM" id="SSF53300">
    <property type="entry name" value="vWA-like"/>
    <property type="match status" value="1"/>
</dbReference>
<dbReference type="Pfam" id="PF00179">
    <property type="entry name" value="UQ_con"/>
    <property type="match status" value="1"/>
</dbReference>
<dbReference type="Proteomes" id="UP001470230">
    <property type="component" value="Unassembled WGS sequence"/>
</dbReference>
<keyword evidence="3" id="KW-1185">Reference proteome</keyword>
<dbReference type="InterPro" id="IPR016135">
    <property type="entry name" value="UBQ-conjugating_enzyme/RWD"/>
</dbReference>
<dbReference type="InterPro" id="IPR050113">
    <property type="entry name" value="Ub_conjugating_enzyme"/>
</dbReference>
<proteinExistence type="predicted"/>
<protein>
    <recommendedName>
        <fullName evidence="1">UBC core domain-containing protein</fullName>
    </recommendedName>
</protein>
<dbReference type="EMBL" id="JAPFFF010000009">
    <property type="protein sequence ID" value="KAK8883269.1"/>
    <property type="molecule type" value="Genomic_DNA"/>
</dbReference>
<dbReference type="Gene3D" id="3.40.50.410">
    <property type="entry name" value="von Willebrand factor, type A domain"/>
    <property type="match status" value="1"/>
</dbReference>
<accession>A0ABR2JWW6</accession>
<name>A0ABR2JWW6_9EUKA</name>
<dbReference type="SMART" id="SM00212">
    <property type="entry name" value="UBCc"/>
    <property type="match status" value="1"/>
</dbReference>
<evidence type="ECO:0000313" key="3">
    <source>
        <dbReference type="Proteomes" id="UP001470230"/>
    </source>
</evidence>
<evidence type="ECO:0000259" key="1">
    <source>
        <dbReference type="PROSITE" id="PS50127"/>
    </source>
</evidence>
<dbReference type="Gene3D" id="3.10.110.10">
    <property type="entry name" value="Ubiquitin Conjugating Enzyme"/>
    <property type="match status" value="1"/>
</dbReference>
<comment type="caution">
    <text evidence="2">The sequence shown here is derived from an EMBL/GenBank/DDBJ whole genome shotgun (WGS) entry which is preliminary data.</text>
</comment>
<feature type="domain" description="UBC core" evidence="1">
    <location>
        <begin position="787"/>
        <end position="940"/>
    </location>
</feature>
<gene>
    <name evidence="2" type="ORF">M9Y10_045920</name>
</gene>
<dbReference type="PANTHER" id="PTHR24067">
    <property type="entry name" value="UBIQUITIN-CONJUGATING ENZYME E2"/>
    <property type="match status" value="1"/>
</dbReference>
<dbReference type="SUPFAM" id="SSF54495">
    <property type="entry name" value="UBC-like"/>
    <property type="match status" value="1"/>
</dbReference>
<sequence>MSKKIKLFYASSEITSRSFVIMVNPTITCEELLQIISNKQKKTHISIFFGEKQLKSNDNIKDYWEKDPNSLFYATTTNNPPNSELMQQMMEFRKPAIKPPEPKPDQPKLPQDIKRLDPLDKSIHICIDHDPNPTLCYPIYFVEPKPSEGKFLFFFTGSTKDHLLKGIQIDLDISMNFLNCHKKLKEELIKNNVFIKNMELLVYLPGGIPFVSGHLSDIYSAKFDDNFSSQKVIYGVLTGQISDSILNEKCYELCNASDEKHRSFVSPLCVSSERGLSDICCLLSYFNRSGFYSDVLLSIFAYIIHFPPLITCLKRIIDNNQVLVRDVVTVCSSLFTYIRCHLSSSKIENDKVFEHLFNFCALFLNFIKLDGILPISLIDMNSSNKNTKFLSDLNLGPSVYLWMPDFNENFTFKDIYLDYFYCIEKDKDQIAYYKPIKPLSIRVFPECAVVEGKEQEFFYLGPSLSKSHKDQNMVDIIDPLKCITRTVNIDEFAKEQMNESDIACIDSHVVKQIVMINLEESRLMRNDFDDNLITPNSDKEDCLTIATQYITSFVNRLYGYHIPCIQGLVLFNDKVKLQCPLTPNLTDFEDKLSKNFQPQSTSKLFDSIVFSCDEIMKIISNERNKIRYKDASLRILVISRGNDDNSTAKIEEVVQKLIKCKIIVDCIIFNKDDDCRLLCALCHATGGIAYRPENAKEGLSFIEQTVFLQYSERKSQYMPIIPGDRSTIPSRLKLDQITEDFMNKAKEYSDFDSTIRSLVLEKATNEYVRFRTPLSVCANNQEINVNSRLRRLLKEIDLAARINDPNSDIYDPDIKIFCYINRIDFWRVLLKGPDGTPYENKWWYLFVEFSDLYPRQPPSFRFITVPYHLNVSSDGKICIDSLEKGYLSSKHVIDIIHEIKNLFLCQSFETPIHVECYDLFINNRCEFEKLARKSAQLNAKDDFHEYVKNMIGDLPSDFTLPKEDHAPQFLISQISGKVIKKANLIMASSGVYYDKDELKRLVESKKNPVCVITGKILTEKFEDI</sequence>
<evidence type="ECO:0000313" key="2">
    <source>
        <dbReference type="EMBL" id="KAK8883269.1"/>
    </source>
</evidence>